<protein>
    <submittedName>
        <fullName evidence="1">Uncharacterized protein</fullName>
    </submittedName>
</protein>
<organism evidence="1">
    <name type="scientific">viral metagenome</name>
    <dbReference type="NCBI Taxonomy" id="1070528"/>
    <lineage>
        <taxon>unclassified sequences</taxon>
        <taxon>metagenomes</taxon>
        <taxon>organismal metagenomes</taxon>
    </lineage>
</organism>
<reference evidence="1" key="1">
    <citation type="journal article" date="2020" name="Nature">
        <title>Giant virus diversity and host interactions through global metagenomics.</title>
        <authorList>
            <person name="Schulz F."/>
            <person name="Roux S."/>
            <person name="Paez-Espino D."/>
            <person name="Jungbluth S."/>
            <person name="Walsh D.A."/>
            <person name="Denef V.J."/>
            <person name="McMahon K.D."/>
            <person name="Konstantinidis K.T."/>
            <person name="Eloe-Fadrosh E.A."/>
            <person name="Kyrpides N.C."/>
            <person name="Woyke T."/>
        </authorList>
    </citation>
    <scope>NUCLEOTIDE SEQUENCE</scope>
    <source>
        <strain evidence="1">GVMAG-M-3300027963-9</strain>
    </source>
</reference>
<dbReference type="EMBL" id="MN740536">
    <property type="protein sequence ID" value="QHU32110.1"/>
    <property type="molecule type" value="Genomic_DNA"/>
</dbReference>
<dbReference type="AlphaFoldDB" id="A0A6C0LP27"/>
<name>A0A6C0LP27_9ZZZZ</name>
<sequence length="299" mass="34041">MSHQKSLKTSKLQQEGIRFLNPNPNERNWVQRIPEVFPDVLRAPAVPYRSDRDDPRLRSNRYVVFARPYRGHQGYLIIGPEQRPLVINESQPNRSQVLPMRLDRELITASWVFGISIYQSEGLILLEDCIVANGEQLRSSLPYSQRLAQLHKFATHTWFADKRFQLEWEIRVAPIYSLAEIETVVQQAGTSGNVCLMPELPTLRLIKVIQQQTKPQPGTVASKNLKEGQQCLICSPVIGKPDVYELKANDGSNRDLGRASVQTLALSKLLAEKSSSEKSWLTMAEWNEDFEAFTITSIL</sequence>
<evidence type="ECO:0000313" key="1">
    <source>
        <dbReference type="EMBL" id="QHU32110.1"/>
    </source>
</evidence>
<accession>A0A6C0LP27</accession>
<proteinExistence type="predicted"/>